<evidence type="ECO:0000313" key="2">
    <source>
        <dbReference type="Proteomes" id="UP000250235"/>
    </source>
</evidence>
<evidence type="ECO:0000313" key="1">
    <source>
        <dbReference type="EMBL" id="KZV57988.1"/>
    </source>
</evidence>
<dbReference type="EMBL" id="KQ987177">
    <property type="protein sequence ID" value="KZV57988.1"/>
    <property type="molecule type" value="Genomic_DNA"/>
</dbReference>
<dbReference type="AlphaFoldDB" id="A0A2Z7DDU6"/>
<gene>
    <name evidence="1" type="ORF">F511_12477</name>
</gene>
<organism evidence="1 2">
    <name type="scientific">Dorcoceras hygrometricum</name>
    <dbReference type="NCBI Taxonomy" id="472368"/>
    <lineage>
        <taxon>Eukaryota</taxon>
        <taxon>Viridiplantae</taxon>
        <taxon>Streptophyta</taxon>
        <taxon>Embryophyta</taxon>
        <taxon>Tracheophyta</taxon>
        <taxon>Spermatophyta</taxon>
        <taxon>Magnoliopsida</taxon>
        <taxon>eudicotyledons</taxon>
        <taxon>Gunneridae</taxon>
        <taxon>Pentapetalae</taxon>
        <taxon>asterids</taxon>
        <taxon>lamiids</taxon>
        <taxon>Lamiales</taxon>
        <taxon>Gesneriaceae</taxon>
        <taxon>Didymocarpoideae</taxon>
        <taxon>Trichosporeae</taxon>
        <taxon>Loxocarpinae</taxon>
        <taxon>Dorcoceras</taxon>
    </lineage>
</organism>
<sequence length="188" mass="20289">MVKRLATSAHDPLGITYMAYKNQLVMVSIQYGSFISSIPTESMTITKSRVAIDSIAMHTSWRSNNNIAYATSIGYTRTRASGESSTTKHRLIHASGPHPILPPDDPTESSCYNALNQHGSSHTSLAPFRLIGYPLRTDFSSTPIVGVTSSSSSLLPKTARISQLTFQLVSGLVAQLSSSYSACDQICT</sequence>
<keyword evidence="2" id="KW-1185">Reference proteome</keyword>
<proteinExistence type="predicted"/>
<name>A0A2Z7DDU6_9LAMI</name>
<reference evidence="1 2" key="1">
    <citation type="journal article" date="2015" name="Proc. Natl. Acad. Sci. U.S.A.">
        <title>The resurrection genome of Boea hygrometrica: A blueprint for survival of dehydration.</title>
        <authorList>
            <person name="Xiao L."/>
            <person name="Yang G."/>
            <person name="Zhang L."/>
            <person name="Yang X."/>
            <person name="Zhao S."/>
            <person name="Ji Z."/>
            <person name="Zhou Q."/>
            <person name="Hu M."/>
            <person name="Wang Y."/>
            <person name="Chen M."/>
            <person name="Xu Y."/>
            <person name="Jin H."/>
            <person name="Xiao X."/>
            <person name="Hu G."/>
            <person name="Bao F."/>
            <person name="Hu Y."/>
            <person name="Wan P."/>
            <person name="Li L."/>
            <person name="Deng X."/>
            <person name="Kuang T."/>
            <person name="Xiang C."/>
            <person name="Zhu J.K."/>
            <person name="Oliver M.J."/>
            <person name="He Y."/>
        </authorList>
    </citation>
    <scope>NUCLEOTIDE SEQUENCE [LARGE SCALE GENOMIC DNA]</scope>
    <source>
        <strain evidence="2">cv. XS01</strain>
    </source>
</reference>
<accession>A0A2Z7DDU6</accession>
<dbReference type="Proteomes" id="UP000250235">
    <property type="component" value="Unassembled WGS sequence"/>
</dbReference>
<protein>
    <submittedName>
        <fullName evidence="1">Uncharacterized protein</fullName>
    </submittedName>
</protein>